<dbReference type="InterPro" id="IPR016188">
    <property type="entry name" value="PurM-like_N"/>
</dbReference>
<evidence type="ECO:0000259" key="2">
    <source>
        <dbReference type="Pfam" id="PF00586"/>
    </source>
</evidence>
<evidence type="ECO:0000313" key="4">
    <source>
        <dbReference type="EMBL" id="ACF45692.1"/>
    </source>
</evidence>
<feature type="domain" description="PurM-like N-terminal" evidence="2">
    <location>
        <begin position="33"/>
        <end position="146"/>
    </location>
</feature>
<feature type="domain" description="PurM-like C-terminal" evidence="3">
    <location>
        <begin position="162"/>
        <end position="310"/>
    </location>
</feature>
<dbReference type="GO" id="GO:0009030">
    <property type="term" value="F:thiamine-phosphate kinase activity"/>
    <property type="evidence" value="ECO:0007669"/>
    <property type="project" value="InterPro"/>
</dbReference>
<dbReference type="Gene3D" id="3.90.650.10">
    <property type="entry name" value="PurM-like C-terminal domain"/>
    <property type="match status" value="1"/>
</dbReference>
<keyword evidence="1" id="KW-0784">Thiamine biosynthesis</keyword>
<dbReference type="EMBL" id="CP001108">
    <property type="protein sequence ID" value="ACF45692.1"/>
    <property type="molecule type" value="Genomic_DNA"/>
</dbReference>
<dbReference type="SUPFAM" id="SSF56042">
    <property type="entry name" value="PurM C-terminal domain-like"/>
    <property type="match status" value="1"/>
</dbReference>
<dbReference type="eggNOG" id="COG0611">
    <property type="taxonomic scope" value="Bacteria"/>
</dbReference>
<dbReference type="Proteomes" id="UP000002725">
    <property type="component" value="Chromosome"/>
</dbReference>
<evidence type="ECO:0000256" key="1">
    <source>
        <dbReference type="ARBA" id="ARBA00022977"/>
    </source>
</evidence>
<dbReference type="Pfam" id="PF02769">
    <property type="entry name" value="AIRS_C"/>
    <property type="match status" value="1"/>
</dbReference>
<accession>B4S641</accession>
<reference evidence="4" key="1">
    <citation type="submission" date="2008-06" db="EMBL/GenBank/DDBJ databases">
        <title>Complete sequence of chromosome of Prosthecochloris aestuarii DSM 271.</title>
        <authorList>
            <consortium name="US DOE Joint Genome Institute"/>
            <person name="Lucas S."/>
            <person name="Copeland A."/>
            <person name="Lapidus A."/>
            <person name="Glavina del Rio T."/>
            <person name="Dalin E."/>
            <person name="Tice H."/>
            <person name="Bruce D."/>
            <person name="Goodwin L."/>
            <person name="Pitluck S."/>
            <person name="Schmutz J."/>
            <person name="Larimer F."/>
            <person name="Land M."/>
            <person name="Hauser L."/>
            <person name="Kyrpides N."/>
            <person name="Anderson I."/>
            <person name="Liu Z."/>
            <person name="Li T."/>
            <person name="Zhao F."/>
            <person name="Overmann J."/>
            <person name="Bryant D.A."/>
            <person name="Richardson P."/>
        </authorList>
    </citation>
    <scope>NUCLEOTIDE SEQUENCE [LARGE SCALE GENOMIC DNA]</scope>
    <source>
        <strain evidence="4">DSM 271</strain>
    </source>
</reference>
<dbReference type="InterPro" id="IPR010918">
    <property type="entry name" value="PurM-like_C_dom"/>
</dbReference>
<gene>
    <name evidence="4" type="ordered locus">Paes_0640</name>
</gene>
<dbReference type="PANTHER" id="PTHR30270">
    <property type="entry name" value="THIAMINE-MONOPHOSPHATE KINASE"/>
    <property type="match status" value="1"/>
</dbReference>
<organism evidence="4 5">
    <name type="scientific">Prosthecochloris aestuarii (strain DSM 271 / SK 413)</name>
    <dbReference type="NCBI Taxonomy" id="290512"/>
    <lineage>
        <taxon>Bacteria</taxon>
        <taxon>Pseudomonadati</taxon>
        <taxon>Chlorobiota</taxon>
        <taxon>Chlorobiia</taxon>
        <taxon>Chlorobiales</taxon>
        <taxon>Chlorobiaceae</taxon>
        <taxon>Prosthecochloris</taxon>
    </lineage>
</organism>
<dbReference type="InterPro" id="IPR036676">
    <property type="entry name" value="PurM-like_C_sf"/>
</dbReference>
<dbReference type="GO" id="GO:0009228">
    <property type="term" value="P:thiamine biosynthetic process"/>
    <property type="evidence" value="ECO:0007669"/>
    <property type="project" value="UniProtKB-KW"/>
</dbReference>
<dbReference type="Gene3D" id="3.30.1330.10">
    <property type="entry name" value="PurM-like, N-terminal domain"/>
    <property type="match status" value="1"/>
</dbReference>
<protein>
    <submittedName>
        <fullName evidence="4">AIR synthase related protein domain protein</fullName>
    </submittedName>
</protein>
<dbReference type="PANTHER" id="PTHR30270:SF0">
    <property type="entry name" value="THIAMINE-MONOPHOSPHATE KINASE"/>
    <property type="match status" value="1"/>
</dbReference>
<dbReference type="AlphaFoldDB" id="B4S641"/>
<dbReference type="InterPro" id="IPR036921">
    <property type="entry name" value="PurM-like_N_sf"/>
</dbReference>
<dbReference type="KEGG" id="paa:Paes_0640"/>
<proteinExistence type="predicted"/>
<evidence type="ECO:0000313" key="5">
    <source>
        <dbReference type="Proteomes" id="UP000002725"/>
    </source>
</evidence>
<dbReference type="STRING" id="290512.Paes_0640"/>
<sequence length="371" mass="41535">MNNELKLAEIGEFSLLKDYIIPMLRDVSNDLIGDDCAFIKLNEQYDRLVVTTDAGPKPLVMNLGYDSYFSWGWYTILVNVSDLASTGCEPLSISLSIDAPSDMKLSELVEFYSGISSACQEFNISISGGNIRASKVFATHGTAIGLLERSKASITRKNCSKNDILISIGDNGAFISFYLKAKKCGFDSLLPNEKEKLIKPYSQLRAVRIINQEGLLSSASDNSDGILGSIMNICERSNCGFLINFDDIKIPSYILETSKSHKLNPWNLFLCWGDWQVIATVSYEKFERFIDLSAKNNINYTVLGRATSSPLSIEGILHNELVDVNVIRNENFKQHSYNNDITSHVDYLLKTDLFKKKKNGIKKSCNIFCEK</sequence>
<name>B4S641_PROA2</name>
<dbReference type="HOGENOM" id="CLU_046964_1_1_10"/>
<keyword evidence="5" id="KW-1185">Reference proteome</keyword>
<dbReference type="Pfam" id="PF00586">
    <property type="entry name" value="AIRS"/>
    <property type="match status" value="1"/>
</dbReference>
<dbReference type="SUPFAM" id="SSF55326">
    <property type="entry name" value="PurM N-terminal domain-like"/>
    <property type="match status" value="1"/>
</dbReference>
<dbReference type="CDD" id="cd02194">
    <property type="entry name" value="ThiL"/>
    <property type="match status" value="1"/>
</dbReference>
<dbReference type="RefSeq" id="WP_012505229.1">
    <property type="nucleotide sequence ID" value="NC_011059.1"/>
</dbReference>
<evidence type="ECO:0000259" key="3">
    <source>
        <dbReference type="Pfam" id="PF02769"/>
    </source>
</evidence>
<dbReference type="InterPro" id="IPR006283">
    <property type="entry name" value="ThiL-like"/>
</dbReference>